<feature type="compositionally biased region" description="Acidic residues" evidence="4">
    <location>
        <begin position="57"/>
        <end position="66"/>
    </location>
</feature>
<organism evidence="6 7">
    <name type="scientific">Zasmidium cellare</name>
    <name type="common">Wine cellar mold</name>
    <name type="synonym">Racodium cellare</name>
    <dbReference type="NCBI Taxonomy" id="395010"/>
    <lineage>
        <taxon>Eukaryota</taxon>
        <taxon>Fungi</taxon>
        <taxon>Dikarya</taxon>
        <taxon>Ascomycota</taxon>
        <taxon>Pezizomycotina</taxon>
        <taxon>Dothideomycetes</taxon>
        <taxon>Dothideomycetidae</taxon>
        <taxon>Mycosphaerellales</taxon>
        <taxon>Mycosphaerellaceae</taxon>
        <taxon>Zasmidium</taxon>
    </lineage>
</organism>
<evidence type="ECO:0000313" key="7">
    <source>
        <dbReference type="Proteomes" id="UP001305779"/>
    </source>
</evidence>
<feature type="compositionally biased region" description="Polar residues" evidence="4">
    <location>
        <begin position="603"/>
        <end position="622"/>
    </location>
</feature>
<proteinExistence type="predicted"/>
<feature type="compositionally biased region" description="Basic and acidic residues" evidence="4">
    <location>
        <begin position="711"/>
        <end position="723"/>
    </location>
</feature>
<feature type="compositionally biased region" description="Low complexity" evidence="4">
    <location>
        <begin position="1363"/>
        <end position="1374"/>
    </location>
</feature>
<evidence type="ECO:0000256" key="4">
    <source>
        <dbReference type="SAM" id="MobiDB-lite"/>
    </source>
</evidence>
<evidence type="ECO:0000256" key="1">
    <source>
        <dbReference type="ARBA" id="ARBA00004123"/>
    </source>
</evidence>
<feature type="compositionally biased region" description="Polar residues" evidence="4">
    <location>
        <begin position="252"/>
        <end position="268"/>
    </location>
</feature>
<feature type="compositionally biased region" description="Low complexity" evidence="4">
    <location>
        <begin position="1064"/>
        <end position="1073"/>
    </location>
</feature>
<reference evidence="6 7" key="1">
    <citation type="journal article" date="2023" name="G3 (Bethesda)">
        <title>A chromosome-level genome assembly of Zasmidium syzygii isolated from banana leaves.</title>
        <authorList>
            <person name="van Westerhoven A.C."/>
            <person name="Mehrabi R."/>
            <person name="Talebi R."/>
            <person name="Steentjes M.B.F."/>
            <person name="Corcolon B."/>
            <person name="Chong P.A."/>
            <person name="Kema G.H.J."/>
            <person name="Seidl M.F."/>
        </authorList>
    </citation>
    <scope>NUCLEOTIDE SEQUENCE [LARGE SCALE GENOMIC DNA]</scope>
    <source>
        <strain evidence="6 7">P124</strain>
    </source>
</reference>
<feature type="region of interest" description="Disordered" evidence="4">
    <location>
        <begin position="57"/>
        <end position="756"/>
    </location>
</feature>
<comment type="caution">
    <text evidence="6">The sequence shown here is derived from an EMBL/GenBank/DDBJ whole genome shotgun (WGS) entry which is preliminary data.</text>
</comment>
<feature type="compositionally biased region" description="Polar residues" evidence="4">
    <location>
        <begin position="298"/>
        <end position="312"/>
    </location>
</feature>
<feature type="region of interest" description="Disordered" evidence="4">
    <location>
        <begin position="1049"/>
        <end position="1110"/>
    </location>
</feature>
<feature type="compositionally biased region" description="Low complexity" evidence="4">
    <location>
        <begin position="148"/>
        <end position="161"/>
    </location>
</feature>
<keyword evidence="3" id="KW-0175">Coiled coil</keyword>
<dbReference type="InterPro" id="IPR000637">
    <property type="entry name" value="HMGI/Y_DNA-bd_CS"/>
</dbReference>
<feature type="region of interest" description="Disordered" evidence="4">
    <location>
        <begin position="1349"/>
        <end position="1406"/>
    </location>
</feature>
<feature type="compositionally biased region" description="Polar residues" evidence="4">
    <location>
        <begin position="487"/>
        <end position="508"/>
    </location>
</feature>
<feature type="compositionally biased region" description="Low complexity" evidence="4">
    <location>
        <begin position="554"/>
        <end position="573"/>
    </location>
</feature>
<sequence length="1406" mass="154311">MAKRKRSSGTTLLGTPESGGKRRRGEPATTPHPHGNVDPERLYKVRSILEERDDEYLIDWEDDEETGEKFEPTWEHKSNANRAAVEEFEARRKVERETAVAAATPAPEPAPVKRGRGRPPKPRPDSTGKRPRGRPRKYPIAVPQEPVPQSSSTDPQHSSPSLVKPPPPRNRRVVDSSSPERSQATKSGPQPGPAPSNSVDDAEAQREIAESDTENDFTEDDDDDDYTREAGQVQLGNPPSSFLAGAYEKVDSTASSPSKTQPTQGSIDNSEHDHPVPPTQSQVASTQSRSGASLVIPDSQSQLLDGESSSFKGFSPEPDSRRPSTAQSETDPVAAAGISEVERTPGAEFPDSPHSDQGNSTQDLLESQFAFASAQHGRVQASSGVLEEDQSLETDLQRDEEARDSSARVRPEDPVTTGLQPESPEKSERTSGSVPGASQHEVPQHSGKSTSPGNTQQTQQSATSTSRNTQTQQSVVYGEDAQRPIVVSSNEEQSQSPYSSLNRSTQESRSSHYRPPPAGQKTPRSSAVHPANSAAKRSTQPSTTSSTGFLPFTSRQSESQSQEQPLRQRPEPSTQGSSPFQTQIRPPLEGLSTNRGPKKPAGSTESAPKSHSQPTPRTSLESSLFPLAPSQSLGFVGESAPPHFGTPEDMAKTPSPKETLLQVQNNGQPASSLPPLISAEVTAAQRARLSLPPEGGRSPSMVPALEPSPEVTKEEMNTSERYETLVPQAQSGSSGDQSHNTNGESTSRPPQEPEADPEIANVHEVPVGLFGIQRDSYLQNLWLHDEMIKKLLQERDPDESLLKQADGLFDRLRSIVMHPDLVNPEALTQVSTPERQAQWDCDASAKFRFLREFIDNLAERSFHIAVIVQGQQVAEMLEMFLKGIRVSCKKGYASTQQQPEQEQDSSSRSAVRATIVDLDQEAVDIEPADIVVAMDGLVQYQHPTVRAYRQHKRQAGMSWANDWAGLYVLIAPRTIEHIERSILPSLSRKARARTLLTAINQFHDHFSKKGDGKGQLSLLKQAAQDVVEYLEDPEAEWPLDPLSVIENLDSQTDTDGVSGHDHSSSNPQESNSSTKRPLDSVDDAASSGDASKRPRLDSDAQTMPATINPQDIDITHVSDSLGQGTQSNLLSVNEMYVADQPTATEEHLHEVFEEQQIRLEEHVKALEDLQYRHEAQRVELVQVQRERDGATATAAAAIERMRVMETNSSTLRAERTQLKEKLEEANKKLLDHSMPERAEFEALRLELEQSLAERDKAEKRAQAAQKELEYSREMYQDCSNRARDLAVEKAELEKELVVASARAEGEAARARQVSQDNRHKLLERENAKLKAILRDRDAGLKFRDEEITRLKEATRGRMGTRQSSVPRSPRVGSPIKGRVGAGSRQASPAAGDVRGGRGGHPLRRSD</sequence>
<feature type="compositionally biased region" description="Polar residues" evidence="4">
    <location>
        <begin position="727"/>
        <end position="749"/>
    </location>
</feature>
<dbReference type="EMBL" id="JAXOVC010000005">
    <property type="protein sequence ID" value="KAK4501441.1"/>
    <property type="molecule type" value="Genomic_DNA"/>
</dbReference>
<feature type="region of interest" description="Disordered" evidence="4">
    <location>
        <begin position="1"/>
        <end position="42"/>
    </location>
</feature>
<keyword evidence="2" id="KW-0539">Nucleus</keyword>
<feature type="compositionally biased region" description="Polar residues" evidence="4">
    <location>
        <begin position="661"/>
        <end position="671"/>
    </location>
</feature>
<feature type="compositionally biased region" description="Polar residues" evidence="4">
    <location>
        <begin position="1099"/>
        <end position="1109"/>
    </location>
</feature>
<feature type="compositionally biased region" description="Polar residues" evidence="4">
    <location>
        <begin position="355"/>
        <end position="365"/>
    </location>
</feature>
<feature type="compositionally biased region" description="Basic and acidic residues" evidence="4">
    <location>
        <begin position="395"/>
        <end position="413"/>
    </location>
</feature>
<feature type="coiled-coil region" evidence="3">
    <location>
        <begin position="1152"/>
        <end position="1302"/>
    </location>
</feature>
<feature type="compositionally biased region" description="Polar residues" evidence="4">
    <location>
        <begin position="574"/>
        <end position="584"/>
    </location>
</feature>
<evidence type="ECO:0000259" key="5">
    <source>
        <dbReference type="PROSITE" id="PS50013"/>
    </source>
</evidence>
<dbReference type="Gene3D" id="3.40.50.12360">
    <property type="match status" value="1"/>
</dbReference>
<evidence type="ECO:0000313" key="6">
    <source>
        <dbReference type="EMBL" id="KAK4501441.1"/>
    </source>
</evidence>
<gene>
    <name evidence="6" type="ORF">PRZ48_007250</name>
</gene>
<evidence type="ECO:0000256" key="2">
    <source>
        <dbReference type="ARBA" id="ARBA00023242"/>
    </source>
</evidence>
<dbReference type="PRINTS" id="PR00929">
    <property type="entry name" value="ATHOOK"/>
</dbReference>
<feature type="compositionally biased region" description="Low complexity" evidence="4">
    <location>
        <begin position="455"/>
        <end position="474"/>
    </location>
</feature>
<accession>A0ABR0EJW6</accession>
<dbReference type="InterPro" id="IPR017956">
    <property type="entry name" value="AT_hook_DNA-bd_motif"/>
</dbReference>
<name>A0ABR0EJW6_ZASCE</name>
<dbReference type="InterPro" id="IPR021006">
    <property type="entry name" value="Hda2/3"/>
</dbReference>
<dbReference type="Gene3D" id="2.40.50.40">
    <property type="match status" value="1"/>
</dbReference>
<protein>
    <recommendedName>
        <fullName evidence="5">Chromo domain-containing protein</fullName>
    </recommendedName>
</protein>
<evidence type="ECO:0000256" key="3">
    <source>
        <dbReference type="SAM" id="Coils"/>
    </source>
</evidence>
<feature type="domain" description="Chromo" evidence="5">
    <location>
        <begin position="43"/>
        <end position="79"/>
    </location>
</feature>
<dbReference type="Proteomes" id="UP001305779">
    <property type="component" value="Unassembled WGS sequence"/>
</dbReference>
<dbReference type="InterPro" id="IPR038609">
    <property type="entry name" value="HDA1_su2/3_sf"/>
</dbReference>
<dbReference type="Pfam" id="PF11496">
    <property type="entry name" value="HDA2-3"/>
    <property type="match status" value="1"/>
</dbReference>
<dbReference type="PROSITE" id="PS00354">
    <property type="entry name" value="HMGI_Y"/>
    <property type="match status" value="1"/>
</dbReference>
<feature type="compositionally biased region" description="Basic and acidic residues" evidence="4">
    <location>
        <begin position="67"/>
        <end position="98"/>
    </location>
</feature>
<keyword evidence="7" id="KW-1185">Reference proteome</keyword>
<dbReference type="PROSITE" id="PS50013">
    <property type="entry name" value="CHROMO_2"/>
    <property type="match status" value="1"/>
</dbReference>
<feature type="compositionally biased region" description="Acidic residues" evidence="4">
    <location>
        <begin position="210"/>
        <end position="226"/>
    </location>
</feature>
<feature type="compositionally biased region" description="Polar residues" evidence="4">
    <location>
        <begin position="279"/>
        <end position="291"/>
    </location>
</feature>
<feature type="compositionally biased region" description="Polar residues" evidence="4">
    <location>
        <begin position="535"/>
        <end position="548"/>
    </location>
</feature>
<comment type="subcellular location">
    <subcellularLocation>
        <location evidence="1">Nucleus</location>
    </subcellularLocation>
</comment>
<dbReference type="InterPro" id="IPR000953">
    <property type="entry name" value="Chromo/chromo_shadow_dom"/>
</dbReference>